<comment type="similarity">
    <text evidence="3">Belongs to the Nudix hydrolase family.</text>
</comment>
<gene>
    <name evidence="5" type="ORF">BECKTUN1418D_GA0071000_110812</name>
</gene>
<dbReference type="PANTHER" id="PTHR43046:SF16">
    <property type="entry name" value="ADP-RIBOSE PYROPHOSPHATASE YJHB-RELATED"/>
    <property type="match status" value="1"/>
</dbReference>
<dbReference type="InterPro" id="IPR020084">
    <property type="entry name" value="NUDIX_hydrolase_CS"/>
</dbReference>
<reference evidence="5" key="1">
    <citation type="submission" date="2019-02" db="EMBL/GenBank/DDBJ databases">
        <authorList>
            <person name="Gruber-Vodicka R. H."/>
            <person name="Seah K. B. B."/>
        </authorList>
    </citation>
    <scope>NUCLEOTIDE SEQUENCE</scope>
    <source>
        <strain evidence="5">BECK_BY1</strain>
    </source>
</reference>
<dbReference type="PROSITE" id="PS51462">
    <property type="entry name" value="NUDIX"/>
    <property type="match status" value="1"/>
</dbReference>
<keyword evidence="2 3" id="KW-0378">Hydrolase</keyword>
<dbReference type="EMBL" id="CAADFX010000108">
    <property type="protein sequence ID" value="VFK59774.1"/>
    <property type="molecule type" value="Genomic_DNA"/>
</dbReference>
<dbReference type="AlphaFoldDB" id="A0A451A164"/>
<dbReference type="InterPro" id="IPR000086">
    <property type="entry name" value="NUDIX_hydrolase_dom"/>
</dbReference>
<dbReference type="Pfam" id="PF00293">
    <property type="entry name" value="NUDIX"/>
    <property type="match status" value="1"/>
</dbReference>
<sequence length="209" mass="23272">MPYRQLLVWADRLRDISARGLCYSRDSHDRENYRTIRDIAAEMLARGTDRSDSEIKSLCDALLSRPTPLSYAEGAVIDDLGNILLVKRPDSGLWILPGGALEVGETPAEGAAREVLEETGVVCRATGLAGVFNMDFDVACHPGQMYVLTFLCQRTDTAVPTAPLHPGEVSDMGWFAEDALPDRLYPKSILHITEAFRVWRGEDRAFFDR</sequence>
<feature type="domain" description="Nudix hydrolase" evidence="4">
    <location>
        <begin position="68"/>
        <end position="198"/>
    </location>
</feature>
<dbReference type="SUPFAM" id="SSF55811">
    <property type="entry name" value="Nudix"/>
    <property type="match status" value="1"/>
</dbReference>
<evidence type="ECO:0000256" key="3">
    <source>
        <dbReference type="RuleBase" id="RU003476"/>
    </source>
</evidence>
<evidence type="ECO:0000259" key="4">
    <source>
        <dbReference type="PROSITE" id="PS51462"/>
    </source>
</evidence>
<dbReference type="Gene3D" id="6.10.250.1120">
    <property type="match status" value="1"/>
</dbReference>
<dbReference type="GO" id="GO:0016787">
    <property type="term" value="F:hydrolase activity"/>
    <property type="evidence" value="ECO:0007669"/>
    <property type="project" value="UniProtKB-KW"/>
</dbReference>
<dbReference type="InterPro" id="IPR020476">
    <property type="entry name" value="Nudix_hydrolase"/>
</dbReference>
<evidence type="ECO:0000256" key="1">
    <source>
        <dbReference type="ARBA" id="ARBA00001946"/>
    </source>
</evidence>
<dbReference type="PANTHER" id="PTHR43046">
    <property type="entry name" value="GDP-MANNOSE MANNOSYL HYDROLASE"/>
    <property type="match status" value="1"/>
</dbReference>
<name>A0A451A164_9GAMM</name>
<accession>A0A451A164</accession>
<organism evidence="5">
    <name type="scientific">Candidatus Kentrum sp. TUN</name>
    <dbReference type="NCBI Taxonomy" id="2126343"/>
    <lineage>
        <taxon>Bacteria</taxon>
        <taxon>Pseudomonadati</taxon>
        <taxon>Pseudomonadota</taxon>
        <taxon>Gammaproteobacteria</taxon>
        <taxon>Candidatus Kentrum</taxon>
    </lineage>
</organism>
<dbReference type="PRINTS" id="PR00502">
    <property type="entry name" value="NUDIXFAMILY"/>
</dbReference>
<dbReference type="Gene3D" id="3.90.79.10">
    <property type="entry name" value="Nucleoside Triphosphate Pyrophosphohydrolase"/>
    <property type="match status" value="1"/>
</dbReference>
<dbReference type="PROSITE" id="PS00893">
    <property type="entry name" value="NUDIX_BOX"/>
    <property type="match status" value="1"/>
</dbReference>
<dbReference type="InterPro" id="IPR059176">
    <property type="entry name" value="UDP-X_N"/>
</dbReference>
<dbReference type="InterPro" id="IPR015797">
    <property type="entry name" value="NUDIX_hydrolase-like_dom_sf"/>
</dbReference>
<dbReference type="Pfam" id="PF12535">
    <property type="entry name" value="Nudix_N"/>
    <property type="match status" value="1"/>
</dbReference>
<protein>
    <submittedName>
        <fullName evidence="5">ADP-ribose pyrophosphatase YjhB, NUDIX family</fullName>
    </submittedName>
</protein>
<proteinExistence type="inferred from homology"/>
<comment type="cofactor">
    <cofactor evidence="1">
        <name>Mg(2+)</name>
        <dbReference type="ChEBI" id="CHEBI:18420"/>
    </cofactor>
</comment>
<evidence type="ECO:0000313" key="5">
    <source>
        <dbReference type="EMBL" id="VFK59774.1"/>
    </source>
</evidence>
<evidence type="ECO:0000256" key="2">
    <source>
        <dbReference type="ARBA" id="ARBA00022801"/>
    </source>
</evidence>